<feature type="transmembrane region" description="Helical" evidence="2">
    <location>
        <begin position="205"/>
        <end position="225"/>
    </location>
</feature>
<feature type="transmembrane region" description="Helical" evidence="2">
    <location>
        <begin position="136"/>
        <end position="159"/>
    </location>
</feature>
<dbReference type="OrthoDB" id="415983at2759"/>
<keyword evidence="2" id="KW-0472">Membrane</keyword>
<feature type="binding site" evidence="1">
    <location>
        <position position="396"/>
    </location>
    <ligand>
        <name>ATP</name>
        <dbReference type="ChEBI" id="CHEBI:30616"/>
    </ligand>
</feature>
<evidence type="ECO:0000259" key="3">
    <source>
        <dbReference type="PROSITE" id="PS50011"/>
    </source>
</evidence>
<organism evidence="4">
    <name type="scientific">Cladocopium goreaui</name>
    <dbReference type="NCBI Taxonomy" id="2562237"/>
    <lineage>
        <taxon>Eukaryota</taxon>
        <taxon>Sar</taxon>
        <taxon>Alveolata</taxon>
        <taxon>Dinophyceae</taxon>
        <taxon>Suessiales</taxon>
        <taxon>Symbiodiniaceae</taxon>
        <taxon>Cladocopium</taxon>
    </lineage>
</organism>
<dbReference type="PROSITE" id="PS00107">
    <property type="entry name" value="PROTEIN_KINASE_ATP"/>
    <property type="match status" value="1"/>
</dbReference>
<dbReference type="AlphaFoldDB" id="A0A9P1D4V2"/>
<dbReference type="InterPro" id="IPR011009">
    <property type="entry name" value="Kinase-like_dom_sf"/>
</dbReference>
<dbReference type="GO" id="GO:0004674">
    <property type="term" value="F:protein serine/threonine kinase activity"/>
    <property type="evidence" value="ECO:0007669"/>
    <property type="project" value="TreeGrafter"/>
</dbReference>
<dbReference type="InterPro" id="IPR051681">
    <property type="entry name" value="Ser/Thr_Kinases-Pseudokinases"/>
</dbReference>
<feature type="transmembrane region" description="Helical" evidence="2">
    <location>
        <begin position="171"/>
        <end position="198"/>
    </location>
</feature>
<sequence>MAMLKATLPTLQEYPSEVSGGTSYEELFEGIVLWPRGTSCCGRCFKRLGGIPLRFVDPKKELVFRQQQRQHLTNAMGRIGRVALVAHILAVMADLSTFDLTDLNQANVNYLSCLSLVAILSLMQIVMTIPEACVPILYTLAAISLMLTTRSRAAFLAGMDVVEAFGSQLSTAIGLCSLSSDAILIGNFACLIVIYFVVLPARAAVSLWCVPFFPLTYLALSVPAPQADGNMARKLNLSFRIFICAMVGLLGRCWIEIGERASFLRLEQVHKDLTKEKILRAVAEHEIERGPFSSSSTPNSNLSNSGPLSATAPVWDDAQSGVTSGLSRPLSSIVFTPKTRDAAPVAMQLKAMKAMAAEEKWLIDWADITFESTLLGKGGFALVLQGHYAGSKVAVKLPLGDQLNTTAEVLDFCGKELRVLRRLRHPSIVTFYGACIEESRSIVLIVEEFVPGLSLFDAILHRDSPELSEGKRREILEILCQALVYLHDQGPSMLHGDLSPKNVLLRSGSLTPVLVDFGMSVLRKSHQKMSGGSPQWMAPELLGSLEAGGLRP</sequence>
<dbReference type="SUPFAM" id="SSF56112">
    <property type="entry name" value="Protein kinase-like (PK-like)"/>
    <property type="match status" value="1"/>
</dbReference>
<dbReference type="Gene3D" id="3.30.200.20">
    <property type="entry name" value="Phosphorylase Kinase, domain 1"/>
    <property type="match status" value="1"/>
</dbReference>
<evidence type="ECO:0000313" key="5">
    <source>
        <dbReference type="EMBL" id="CAL4789770.1"/>
    </source>
</evidence>
<feature type="non-terminal residue" evidence="4">
    <location>
        <position position="1"/>
    </location>
</feature>
<dbReference type="EMBL" id="CAMXCT020003107">
    <property type="protein sequence ID" value="CAL1155833.1"/>
    <property type="molecule type" value="Genomic_DNA"/>
</dbReference>
<keyword evidence="5" id="KW-0418">Kinase</keyword>
<proteinExistence type="predicted"/>
<name>A0A9P1D4V2_9DINO</name>
<keyword evidence="2" id="KW-0812">Transmembrane</keyword>
<keyword evidence="6" id="KW-1185">Reference proteome</keyword>
<evidence type="ECO:0000313" key="4">
    <source>
        <dbReference type="EMBL" id="CAI4002458.1"/>
    </source>
</evidence>
<evidence type="ECO:0000313" key="6">
    <source>
        <dbReference type="Proteomes" id="UP001152797"/>
    </source>
</evidence>
<dbReference type="PROSITE" id="PS50011">
    <property type="entry name" value="PROTEIN_KINASE_DOM"/>
    <property type="match status" value="1"/>
</dbReference>
<reference evidence="5 6" key="2">
    <citation type="submission" date="2024-05" db="EMBL/GenBank/DDBJ databases">
        <authorList>
            <person name="Chen Y."/>
            <person name="Shah S."/>
            <person name="Dougan E. K."/>
            <person name="Thang M."/>
            <person name="Chan C."/>
        </authorList>
    </citation>
    <scope>NUCLEOTIDE SEQUENCE [LARGE SCALE GENOMIC DNA]</scope>
</reference>
<comment type="caution">
    <text evidence="4">The sequence shown here is derived from an EMBL/GenBank/DDBJ whole genome shotgun (WGS) entry which is preliminary data.</text>
</comment>
<dbReference type="Gene3D" id="1.10.510.10">
    <property type="entry name" value="Transferase(Phosphotransferase) domain 1"/>
    <property type="match status" value="1"/>
</dbReference>
<evidence type="ECO:0000256" key="1">
    <source>
        <dbReference type="PROSITE-ProRule" id="PRU10141"/>
    </source>
</evidence>
<evidence type="ECO:0000256" key="2">
    <source>
        <dbReference type="SAM" id="Phobius"/>
    </source>
</evidence>
<dbReference type="InterPro" id="IPR000719">
    <property type="entry name" value="Prot_kinase_dom"/>
</dbReference>
<dbReference type="PANTHER" id="PTHR44329">
    <property type="entry name" value="SERINE/THREONINE-PROTEIN KINASE TNNI3K-RELATED"/>
    <property type="match status" value="1"/>
</dbReference>
<protein>
    <submittedName>
        <fullName evidence="5">Serine/threonine-protein kinase/receptor</fullName>
    </submittedName>
</protein>
<feature type="domain" description="Protein kinase" evidence="3">
    <location>
        <begin position="369"/>
        <end position="552"/>
    </location>
</feature>
<dbReference type="InterPro" id="IPR017441">
    <property type="entry name" value="Protein_kinase_ATP_BS"/>
</dbReference>
<dbReference type="EMBL" id="CAMXCT010003107">
    <property type="protein sequence ID" value="CAI4002458.1"/>
    <property type="molecule type" value="Genomic_DNA"/>
</dbReference>
<dbReference type="PROSITE" id="PS00109">
    <property type="entry name" value="PROTEIN_KINASE_TYR"/>
    <property type="match status" value="1"/>
</dbReference>
<gene>
    <name evidence="4" type="ORF">C1SCF055_LOCUS28409</name>
</gene>
<dbReference type="Pfam" id="PF00069">
    <property type="entry name" value="Pkinase"/>
    <property type="match status" value="1"/>
</dbReference>
<reference evidence="4" key="1">
    <citation type="submission" date="2022-10" db="EMBL/GenBank/DDBJ databases">
        <authorList>
            <person name="Chen Y."/>
            <person name="Dougan E. K."/>
            <person name="Chan C."/>
            <person name="Rhodes N."/>
            <person name="Thang M."/>
        </authorList>
    </citation>
    <scope>NUCLEOTIDE SEQUENCE</scope>
</reference>
<dbReference type="GO" id="GO:0005524">
    <property type="term" value="F:ATP binding"/>
    <property type="evidence" value="ECO:0007669"/>
    <property type="project" value="UniProtKB-UniRule"/>
</dbReference>
<feature type="transmembrane region" description="Helical" evidence="2">
    <location>
        <begin position="108"/>
        <end position="129"/>
    </location>
</feature>
<feature type="transmembrane region" description="Helical" evidence="2">
    <location>
        <begin position="237"/>
        <end position="255"/>
    </location>
</feature>
<keyword evidence="1" id="KW-0547">Nucleotide-binding</keyword>
<dbReference type="EMBL" id="CAMXCT030003107">
    <property type="protein sequence ID" value="CAL4789770.1"/>
    <property type="molecule type" value="Genomic_DNA"/>
</dbReference>
<accession>A0A9P1D4V2</accession>
<keyword evidence="2" id="KW-1133">Transmembrane helix</keyword>
<dbReference type="Proteomes" id="UP001152797">
    <property type="component" value="Unassembled WGS sequence"/>
</dbReference>
<dbReference type="InterPro" id="IPR008266">
    <property type="entry name" value="Tyr_kinase_AS"/>
</dbReference>
<keyword evidence="5" id="KW-0808">Transferase</keyword>
<keyword evidence="1" id="KW-0067">ATP-binding</keyword>